<feature type="compositionally biased region" description="Basic and acidic residues" evidence="1">
    <location>
        <begin position="260"/>
        <end position="269"/>
    </location>
</feature>
<dbReference type="InterPro" id="IPR011993">
    <property type="entry name" value="PH-like_dom_sf"/>
</dbReference>
<dbReference type="InterPro" id="IPR001849">
    <property type="entry name" value="PH_domain"/>
</dbReference>
<accession>W7HVE1</accession>
<evidence type="ECO:0000256" key="1">
    <source>
        <dbReference type="SAM" id="MobiDB-lite"/>
    </source>
</evidence>
<dbReference type="InterPro" id="IPR039483">
    <property type="entry name" value="Meu6_PH_dom"/>
</dbReference>
<feature type="region of interest" description="Disordered" evidence="1">
    <location>
        <begin position="1"/>
        <end position="74"/>
    </location>
</feature>
<feature type="compositionally biased region" description="Low complexity" evidence="1">
    <location>
        <begin position="522"/>
        <end position="531"/>
    </location>
</feature>
<feature type="compositionally biased region" description="Low complexity" evidence="1">
    <location>
        <begin position="386"/>
        <end position="401"/>
    </location>
</feature>
<dbReference type="InterPro" id="IPR039712">
    <property type="entry name" value="Meu6"/>
</dbReference>
<dbReference type="EMBL" id="KI966448">
    <property type="protein sequence ID" value="EWC44017.1"/>
    <property type="molecule type" value="Genomic_DNA"/>
</dbReference>
<evidence type="ECO:0000259" key="2">
    <source>
        <dbReference type="SMART" id="SM00233"/>
    </source>
</evidence>
<keyword evidence="4" id="KW-1185">Reference proteome</keyword>
<protein>
    <recommendedName>
        <fullName evidence="2">PH domain-containing protein</fullName>
    </recommendedName>
</protein>
<feature type="domain" description="PH" evidence="2">
    <location>
        <begin position="77"/>
        <end position="199"/>
    </location>
</feature>
<dbReference type="HOGENOM" id="CLU_462326_0_0_1"/>
<feature type="compositionally biased region" description="Low complexity" evidence="1">
    <location>
        <begin position="416"/>
        <end position="433"/>
    </location>
</feature>
<dbReference type="SMART" id="SM00233">
    <property type="entry name" value="PH"/>
    <property type="match status" value="1"/>
</dbReference>
<sequence length="560" mass="58772">MSEVKPVEPTDVPSTVAPVEPVAAEPVVAPPAETTEAVVAPEATAEGAAAPEADAEAPAVETTAEAVAPEAPKEVEPITEGTLETKISILPLFLKKYTFHLTEDAVPEEHLAEFLKKEKTKTAYEHYAHATQTGKGLLFYGKTPKSTAGIIRLDGAEVTKQGERKFTIKSPGHEIQLEAATSALRERWVHTLNAKITEYEGIHALTAAEEGFKSVLDKLTTKPSPAAAVAKDKKKEEPEPVKEGETEEEDKKAKKAAKKKEKEEKKAAGEEVEDSSASSAEEETGETAAAGAAKAEKKEEKKRSSSRNRFSFLGIKKHVVEKKDEETPAPVPVAPAPIETSAEATTEADKEVTEEAKLETSPVTSPKSNRKSFLGLFSKKEKKADAPAAEEAAKSDAAPESEATEALASTSEPQTADPLPDAVEPEAAAVAVDAPKEAEPVVEATPGRKPSLFGSLRGNRDKSADGTDGSKPGRTRSFWKKDKEKKPAGKEESPAIAETDAAAAEAGAQPLKTEPALTEALPAAVPDAGTAAAAETEVVDGKIGDVVPAAVTVGGESSKA</sequence>
<dbReference type="OrthoDB" id="5593352at2759"/>
<reference evidence="3 4" key="1">
    <citation type="submission" date="2013-05" db="EMBL/GenBank/DDBJ databases">
        <title>Drechslerella stenobrocha genome reveals carnivorous origination and mechanical trapping mechanism of predatory fungi.</title>
        <authorList>
            <person name="Liu X."/>
            <person name="Zhang W."/>
            <person name="Liu K."/>
        </authorList>
    </citation>
    <scope>NUCLEOTIDE SEQUENCE [LARGE SCALE GENOMIC DNA]</scope>
    <source>
        <strain evidence="3 4">248</strain>
    </source>
</reference>
<feature type="compositionally biased region" description="Basic and acidic residues" evidence="1">
    <location>
        <begin position="230"/>
        <end position="252"/>
    </location>
</feature>
<feature type="compositionally biased region" description="Low complexity" evidence="1">
    <location>
        <begin position="495"/>
        <end position="508"/>
    </location>
</feature>
<evidence type="ECO:0000313" key="4">
    <source>
        <dbReference type="Proteomes" id="UP000024837"/>
    </source>
</evidence>
<dbReference type="AlphaFoldDB" id="W7HVE1"/>
<feature type="compositionally biased region" description="Basic and acidic residues" evidence="1">
    <location>
        <begin position="347"/>
        <end position="358"/>
    </location>
</feature>
<dbReference type="Gene3D" id="2.30.29.30">
    <property type="entry name" value="Pleckstrin-homology domain (PH domain)/Phosphotyrosine-binding domain (PTB)"/>
    <property type="match status" value="1"/>
</dbReference>
<feature type="compositionally biased region" description="Acidic residues" evidence="1">
    <location>
        <begin position="270"/>
        <end position="285"/>
    </location>
</feature>
<feature type="region of interest" description="Disordered" evidence="1">
    <location>
        <begin position="223"/>
        <end position="531"/>
    </location>
</feature>
<dbReference type="SUPFAM" id="SSF50729">
    <property type="entry name" value="PH domain-like"/>
    <property type="match status" value="1"/>
</dbReference>
<dbReference type="Pfam" id="PF15406">
    <property type="entry name" value="PH_6"/>
    <property type="match status" value="1"/>
</dbReference>
<dbReference type="PANTHER" id="PTHR42073:SF1">
    <property type="entry name" value="MEIOTIC EXPRESSION UP-REGULATED PROTEIN 6"/>
    <property type="match status" value="1"/>
</dbReference>
<evidence type="ECO:0000313" key="3">
    <source>
        <dbReference type="EMBL" id="EWC44017.1"/>
    </source>
</evidence>
<dbReference type="Proteomes" id="UP000024837">
    <property type="component" value="Unassembled WGS sequence"/>
</dbReference>
<feature type="compositionally biased region" description="Basic and acidic residues" evidence="1">
    <location>
        <begin position="294"/>
        <end position="303"/>
    </location>
</feature>
<feature type="compositionally biased region" description="Basic and acidic residues" evidence="1">
    <location>
        <begin position="479"/>
        <end position="493"/>
    </location>
</feature>
<feature type="compositionally biased region" description="Low complexity" evidence="1">
    <location>
        <begin position="12"/>
        <end position="70"/>
    </location>
</feature>
<proteinExistence type="predicted"/>
<dbReference type="PANTHER" id="PTHR42073">
    <property type="entry name" value="MEIOTIC EXPRESSION UP-REGULATED PROTEIN 6"/>
    <property type="match status" value="1"/>
</dbReference>
<gene>
    <name evidence="3" type="ORF">DRE_01369</name>
</gene>
<name>W7HVE1_9PEZI</name>
<organism evidence="3 4">
    <name type="scientific">Drechslerella stenobrocha 248</name>
    <dbReference type="NCBI Taxonomy" id="1043628"/>
    <lineage>
        <taxon>Eukaryota</taxon>
        <taxon>Fungi</taxon>
        <taxon>Dikarya</taxon>
        <taxon>Ascomycota</taxon>
        <taxon>Pezizomycotina</taxon>
        <taxon>Orbiliomycetes</taxon>
        <taxon>Orbiliales</taxon>
        <taxon>Orbiliaceae</taxon>
        <taxon>Drechslerella</taxon>
    </lineage>
</organism>